<protein>
    <submittedName>
        <fullName evidence="4">Uncharacterized protein</fullName>
    </submittedName>
</protein>
<geneLocation type="plasmid" evidence="6 13">
    <name>p1KSK6</name>
</geneLocation>
<reference evidence="7 11" key="5">
    <citation type="submission" date="2018-12" db="EMBL/GenBank/DDBJ databases">
        <title>Draft Genome Sequences Human Pathogenic Acinetobacter baumannii Strains.</title>
        <authorList>
            <person name="Madhi M."/>
            <person name="Ronco T."/>
            <person name="Olsen R.H."/>
            <person name="Hassani A."/>
        </authorList>
    </citation>
    <scope>NUCLEOTIDE SEQUENCE [LARGE SCALE GENOMIC DNA]</scope>
    <source>
        <strain evidence="7 11">AB3</strain>
    </source>
</reference>
<dbReference type="Proteomes" id="UP000470018">
    <property type="component" value="Unassembled WGS sequence"/>
</dbReference>
<dbReference type="PATRIC" id="fig|470.1369.peg.3735"/>
<evidence type="ECO:0000313" key="8">
    <source>
        <dbReference type="Proteomes" id="UP000076296"/>
    </source>
</evidence>
<evidence type="ECO:0000313" key="6">
    <source>
        <dbReference type="EMBL" id="QTK45522.1"/>
    </source>
</evidence>
<dbReference type="EMBL" id="RXLU01000071">
    <property type="protein sequence ID" value="RTQ76287.1"/>
    <property type="molecule type" value="Genomic_DNA"/>
</dbReference>
<reference evidence="1" key="1">
    <citation type="submission" date="2015-09" db="EMBL/GenBank/DDBJ databases">
        <title>Conjugative plasmids carrying the sulphonamide resistance gene sul2.</title>
        <authorList>
            <person name="Hamidian M."/>
            <person name="Holt K.E."/>
            <person name="Pickard D."/>
            <person name="Hall R.M."/>
        </authorList>
    </citation>
    <scope>NUCLEOTIDE SEQUENCE</scope>
    <source>
        <strain evidence="1">D4</strain>
        <plasmid evidence="1">pD4</plasmid>
    </source>
</reference>
<dbReference type="EMBL" id="CP072271">
    <property type="protein sequence ID" value="QTK45522.1"/>
    <property type="molecule type" value="Genomic_DNA"/>
</dbReference>
<dbReference type="AlphaFoldDB" id="A0A090BAM4"/>
<evidence type="ECO:0000313" key="5">
    <source>
        <dbReference type="EMBL" id="PHQ01222.1"/>
    </source>
</evidence>
<organism evidence="4 9">
    <name type="scientific">Acinetobacter baumannii</name>
    <dbReference type="NCBI Taxonomy" id="470"/>
    <lineage>
        <taxon>Bacteria</taxon>
        <taxon>Pseudomonadati</taxon>
        <taxon>Pseudomonadota</taxon>
        <taxon>Gammaproteobacteria</taxon>
        <taxon>Moraxellales</taxon>
        <taxon>Moraxellaceae</taxon>
        <taxon>Acinetobacter</taxon>
        <taxon>Acinetobacter calcoaceticus/baumannii complex</taxon>
    </lineage>
</organism>
<evidence type="ECO:0000313" key="11">
    <source>
        <dbReference type="Proteomes" id="UP000268239"/>
    </source>
</evidence>
<reference evidence="5 10" key="4">
    <citation type="submission" date="2017-09" db="EMBL/GenBank/DDBJ databases">
        <title>Draft genome of Acinetobacter baumannii strain I43, a mercury resistant bacteria.</title>
        <authorList>
            <person name="Siqueira K.A."/>
            <person name="Mello I.S."/>
            <person name="Mendes T.A."/>
            <person name="Soares M.A."/>
        </authorList>
    </citation>
    <scope>NUCLEOTIDE SEQUENCE [LARGE SCALE GENOMIC DNA]</scope>
    <source>
        <strain evidence="5 10">I43</strain>
    </source>
</reference>
<proteinExistence type="predicted"/>
<name>A0A090BAM4_ACIBA</name>
<evidence type="ECO:0000313" key="4">
    <source>
        <dbReference type="EMBL" id="OWK66058.1"/>
    </source>
</evidence>
<dbReference type="Proteomes" id="UP000223291">
    <property type="component" value="Unassembled WGS sequence"/>
</dbReference>
<evidence type="ECO:0000313" key="9">
    <source>
        <dbReference type="Proteomes" id="UP000197394"/>
    </source>
</evidence>
<reference evidence="4 9" key="3">
    <citation type="submission" date="2017-05" db="EMBL/GenBank/DDBJ databases">
        <title>Draft genome sequence of MDR A. baumannii AB360.</title>
        <authorList>
            <person name="Wareham D.W."/>
            <person name="Bean D.C."/>
        </authorList>
    </citation>
    <scope>NUCLEOTIDE SEQUENCE [LARGE SCALE GENOMIC DNA]</scope>
    <source>
        <strain evidence="4 9">AB360</strain>
    </source>
</reference>
<dbReference type="EMBL" id="NGKM01000014">
    <property type="protein sequence ID" value="OWK66058.1"/>
    <property type="molecule type" value="Genomic_DNA"/>
</dbReference>
<gene>
    <name evidence="4" type="ORF">CBE85_13735</name>
    <name evidence="5" type="ORF">CPI82_18455</name>
    <name evidence="7" type="ORF">EJ062_12440</name>
    <name evidence="3" type="ORF">G3N53_13855</name>
    <name evidence="6" type="ORF">J6E47_20295</name>
    <name evidence="2" type="ORF">LV35_03614</name>
</gene>
<evidence type="ECO:0000313" key="7">
    <source>
        <dbReference type="EMBL" id="RTQ76287.1"/>
    </source>
</evidence>
<dbReference type="Proteomes" id="UP000664966">
    <property type="component" value="Plasmid p1KSK6"/>
</dbReference>
<reference evidence="6" key="7">
    <citation type="submission" date="2021-03" db="EMBL/GenBank/DDBJ databases">
        <title>Complete genome sequencing of Acinetobacter baumannii.</title>
        <authorList>
            <person name="Yadav B."/>
            <person name="Makwana N."/>
            <person name="Kharat A.S."/>
            <person name="Veeraraghavan B."/>
            <person name="Vijayakumar S."/>
            <person name="Priya M."/>
        </authorList>
    </citation>
    <scope>NUCLEOTIDE SEQUENCE</scope>
    <source>
        <strain evidence="6">KSK6</strain>
        <plasmid evidence="6">p1KSK6</plasmid>
    </source>
</reference>
<geneLocation type="plasmid" evidence="1">
    <name>pD4</name>
</geneLocation>
<dbReference type="EMBL" id="LRDT01000048">
    <property type="protein sequence ID" value="KZA11705.1"/>
    <property type="molecule type" value="Genomic_DNA"/>
</dbReference>
<evidence type="ECO:0000313" key="3">
    <source>
        <dbReference type="EMBL" id="NDW42157.1"/>
    </source>
</evidence>
<evidence type="ECO:0000313" key="2">
    <source>
        <dbReference type="EMBL" id="KZA11705.1"/>
    </source>
</evidence>
<dbReference type="EMBL" id="JAAGTY010000015">
    <property type="protein sequence ID" value="NDW42157.1"/>
    <property type="molecule type" value="Genomic_DNA"/>
</dbReference>
<keyword evidence="1" id="KW-0614">Plasmid</keyword>
<dbReference type="RefSeq" id="WP_000444264.1">
    <property type="nucleotide sequence ID" value="NZ_AP014650.1"/>
</dbReference>
<dbReference type="EMBL" id="KT779035">
    <property type="protein sequence ID" value="ALG88380.1"/>
    <property type="molecule type" value="Genomic_DNA"/>
</dbReference>
<evidence type="ECO:0000313" key="13">
    <source>
        <dbReference type="Proteomes" id="UP000664966"/>
    </source>
</evidence>
<dbReference type="Proteomes" id="UP000076296">
    <property type="component" value="Unassembled WGS sequence"/>
</dbReference>
<evidence type="ECO:0000313" key="12">
    <source>
        <dbReference type="Proteomes" id="UP000470018"/>
    </source>
</evidence>
<sequence>MESKQRLNFSLDEYYSAITHLIASKPKKEASDFSILENGFFTDDKELSLKITRGEKSNLHNPLSSSNKQYPLFNDNQLADLINFFDTAIWTVERRLPVQSYCRAISQNFDLIVDLKAEFVIALSILNNLEFSKIQSQFHIDGTSHLIDKTRQLSRLICDINDPKVLQDIVAQCNKRIDDLDTAPYIERMVVTGHDHIINSLQLYSKVKPYANMVQDGNSDFSIGKTLDIRKCDVKRIRKMSNIEGLLNTDNRSARSRALKTDIEKILDTPSYSWVLEQSQMHGISEHQALKKIIKEHKKFTLKSNLDSSDEDEIENTGEVNG</sequence>
<reference evidence="2 8" key="2">
    <citation type="submission" date="2016-01" db="EMBL/GenBank/DDBJ databases">
        <title>Draft sequences of Acinetobacter baumannii isolates from wounded military personnel.</title>
        <authorList>
            <person name="Arivett B.A."/>
            <person name="Fiester S.E."/>
            <person name="Ream D.C."/>
            <person name="Actis L.A."/>
        </authorList>
    </citation>
    <scope>NUCLEOTIDE SEQUENCE [LARGE SCALE GENOMIC DNA]</scope>
    <source>
        <strain evidence="2 8">AB2828</strain>
    </source>
</reference>
<accession>A0A090BAM4</accession>
<evidence type="ECO:0000313" key="10">
    <source>
        <dbReference type="Proteomes" id="UP000223291"/>
    </source>
</evidence>
<reference evidence="3 12" key="6">
    <citation type="submission" date="2020-02" db="EMBL/GenBank/DDBJ databases">
        <title>Whole genome shot-gun sequencing of clinical Carbapenem resistant A. baumannii.</title>
        <authorList>
            <person name="Veeraraghavan B."/>
            <person name="Mathur P."/>
            <person name="Vijayakumar S."/>
            <person name="Vasudevan K."/>
            <person name="Lincy M."/>
            <person name="Kirubananthan A."/>
        </authorList>
    </citation>
    <scope>NUCLEOTIDE SEQUENCE [LARGE SCALE GENOMIC DNA]</scope>
    <source>
        <strain evidence="3 12">SP816</strain>
    </source>
</reference>
<evidence type="ECO:0000313" key="1">
    <source>
        <dbReference type="EMBL" id="ALG88380.1"/>
    </source>
</evidence>
<dbReference type="EMBL" id="NXDV01000022">
    <property type="protein sequence ID" value="PHQ01222.1"/>
    <property type="molecule type" value="Genomic_DNA"/>
</dbReference>
<dbReference type="Proteomes" id="UP000268239">
    <property type="component" value="Unassembled WGS sequence"/>
</dbReference>
<dbReference type="Proteomes" id="UP000197394">
    <property type="component" value="Unassembled WGS sequence"/>
</dbReference>